<dbReference type="PRINTS" id="PR00069">
    <property type="entry name" value="ALDKETRDTASE"/>
</dbReference>
<reference evidence="3 4" key="1">
    <citation type="submission" date="2015-02" db="EMBL/GenBank/DDBJ databases">
        <title>Nostoc linckia genome annotation.</title>
        <authorList>
            <person name="Zhou Z."/>
        </authorList>
    </citation>
    <scope>NUCLEOTIDE SEQUENCE [LARGE SCALE GENOMIC DNA]</scope>
    <source>
        <strain evidence="4">z8</strain>
    </source>
</reference>
<keyword evidence="1" id="KW-0560">Oxidoreductase</keyword>
<dbReference type="SUPFAM" id="SSF51430">
    <property type="entry name" value="NAD(P)-linked oxidoreductase"/>
    <property type="match status" value="1"/>
</dbReference>
<dbReference type="Proteomes" id="UP000222310">
    <property type="component" value="Unassembled WGS sequence"/>
</dbReference>
<dbReference type="CDD" id="cd19102">
    <property type="entry name" value="AKR_unchar"/>
    <property type="match status" value="1"/>
</dbReference>
<organism evidence="3 4">
    <name type="scientific">Nostoc linckia z8</name>
    <dbReference type="NCBI Taxonomy" id="1628746"/>
    <lineage>
        <taxon>Bacteria</taxon>
        <taxon>Bacillati</taxon>
        <taxon>Cyanobacteriota</taxon>
        <taxon>Cyanophyceae</taxon>
        <taxon>Nostocales</taxon>
        <taxon>Nostocaceae</taxon>
        <taxon>Nostoc</taxon>
    </lineage>
</organism>
<proteinExistence type="predicted"/>
<dbReference type="AlphaFoldDB" id="A0A9Q5Z957"/>
<dbReference type="GeneID" id="57095756"/>
<dbReference type="GO" id="GO:0016491">
    <property type="term" value="F:oxidoreductase activity"/>
    <property type="evidence" value="ECO:0007669"/>
    <property type="project" value="UniProtKB-KW"/>
</dbReference>
<dbReference type="InterPro" id="IPR023210">
    <property type="entry name" value="NADP_OxRdtase_dom"/>
</dbReference>
<gene>
    <name evidence="3" type="ORF">VF08_23695</name>
</gene>
<comment type="caution">
    <text evidence="3">The sequence shown here is derived from an EMBL/GenBank/DDBJ whole genome shotgun (WGS) entry which is preliminary data.</text>
</comment>
<dbReference type="Gene3D" id="3.20.20.100">
    <property type="entry name" value="NADP-dependent oxidoreductase domain"/>
    <property type="match status" value="1"/>
</dbReference>
<dbReference type="RefSeq" id="WP_099069578.1">
    <property type="nucleotide sequence ID" value="NZ_LAHD01000079.1"/>
</dbReference>
<sequence>MQTKQLGNSELQITPIGFGAWAIGGGDWTFGWGAQDDEESIAAINRALDLGVNWIDTAAIYGLGHSEEVVAKALKGRSDRPYIFTKCSMIWDEKGKIGNSLKADSIQREVEASLRRLDIETIDLYQIHWPNPDSEIEEGWTTLAKLKDEGKVRYIGVSNFNVQQLQRAQNIAPVTSLQPPYSLVKPNVENEILPFCKENNIGVIVYSPMQSGLLTGKMTPERVANFPNDDWRKNSSEFQEPRLSRNLKLVEVLKNIGEQHGRSPGEVAIAWTLNNPAVTAAIVGGRNPQQVEGIIGAGELRLNQQELDEIEAFIRENP</sequence>
<dbReference type="PROSITE" id="PS00062">
    <property type="entry name" value="ALDOKETO_REDUCTASE_2"/>
    <property type="match status" value="1"/>
</dbReference>
<dbReference type="InterPro" id="IPR018170">
    <property type="entry name" value="Aldo/ket_reductase_CS"/>
</dbReference>
<dbReference type="InterPro" id="IPR050523">
    <property type="entry name" value="AKR_Detox_Biosynth"/>
</dbReference>
<dbReference type="InterPro" id="IPR036812">
    <property type="entry name" value="NAD(P)_OxRdtase_dom_sf"/>
</dbReference>
<dbReference type="PANTHER" id="PTHR43364">
    <property type="entry name" value="NADH-SPECIFIC METHYLGLYOXAL REDUCTASE-RELATED"/>
    <property type="match status" value="1"/>
</dbReference>
<evidence type="ECO:0000256" key="1">
    <source>
        <dbReference type="ARBA" id="ARBA00023002"/>
    </source>
</evidence>
<dbReference type="GO" id="GO:0005829">
    <property type="term" value="C:cytosol"/>
    <property type="evidence" value="ECO:0007669"/>
    <property type="project" value="UniProtKB-ARBA"/>
</dbReference>
<accession>A0A9Q5Z957</accession>
<feature type="domain" description="NADP-dependent oxidoreductase" evidence="2">
    <location>
        <begin position="15"/>
        <end position="314"/>
    </location>
</feature>
<dbReference type="FunFam" id="3.20.20.100:FF:000004">
    <property type="entry name" value="Oxidoreductase, aldo/keto reductase"/>
    <property type="match status" value="1"/>
</dbReference>
<protein>
    <submittedName>
        <fullName evidence="3">Aldo/keto reductase</fullName>
    </submittedName>
</protein>
<evidence type="ECO:0000313" key="4">
    <source>
        <dbReference type="Proteomes" id="UP000222310"/>
    </source>
</evidence>
<evidence type="ECO:0000313" key="3">
    <source>
        <dbReference type="EMBL" id="PHK00667.1"/>
    </source>
</evidence>
<dbReference type="EMBL" id="LAHD01000079">
    <property type="protein sequence ID" value="PHK00667.1"/>
    <property type="molecule type" value="Genomic_DNA"/>
</dbReference>
<dbReference type="Pfam" id="PF00248">
    <property type="entry name" value="Aldo_ket_red"/>
    <property type="match status" value="1"/>
</dbReference>
<dbReference type="InterPro" id="IPR020471">
    <property type="entry name" value="AKR"/>
</dbReference>
<name>A0A9Q5Z957_NOSLI</name>
<evidence type="ECO:0000259" key="2">
    <source>
        <dbReference type="Pfam" id="PF00248"/>
    </source>
</evidence>
<dbReference type="PANTHER" id="PTHR43364:SF4">
    <property type="entry name" value="NAD(P)-LINKED OXIDOREDUCTASE SUPERFAMILY PROTEIN"/>
    <property type="match status" value="1"/>
</dbReference>